<dbReference type="EMBL" id="BGPR01197993">
    <property type="protein sequence ID" value="GBN10085.1"/>
    <property type="molecule type" value="Genomic_DNA"/>
</dbReference>
<dbReference type="EMBL" id="BGPR01197976">
    <property type="protein sequence ID" value="GBN10041.1"/>
    <property type="molecule type" value="Genomic_DNA"/>
</dbReference>
<sequence length="83" mass="9280">MQDAEKVQLCASTIHPSIYRSAFLISARPDQDPHRERECRQHKPSRIGDVQASVVVQMMIAISPEKSLSLAADFLHLKLHAAC</sequence>
<evidence type="ECO:0000313" key="1">
    <source>
        <dbReference type="EMBL" id="GBN10041.1"/>
    </source>
</evidence>
<gene>
    <name evidence="1" type="ORF">AVEN_190296_1</name>
    <name evidence="2" type="ORF">AVEN_60374_1</name>
</gene>
<proteinExistence type="predicted"/>
<dbReference type="AlphaFoldDB" id="A0A4Y2L5Q5"/>
<keyword evidence="3" id="KW-1185">Reference proteome</keyword>
<evidence type="ECO:0000313" key="3">
    <source>
        <dbReference type="Proteomes" id="UP000499080"/>
    </source>
</evidence>
<organism evidence="1 3">
    <name type="scientific">Araneus ventricosus</name>
    <name type="common">Orbweaver spider</name>
    <name type="synonym">Epeira ventricosa</name>
    <dbReference type="NCBI Taxonomy" id="182803"/>
    <lineage>
        <taxon>Eukaryota</taxon>
        <taxon>Metazoa</taxon>
        <taxon>Ecdysozoa</taxon>
        <taxon>Arthropoda</taxon>
        <taxon>Chelicerata</taxon>
        <taxon>Arachnida</taxon>
        <taxon>Araneae</taxon>
        <taxon>Araneomorphae</taxon>
        <taxon>Entelegynae</taxon>
        <taxon>Araneoidea</taxon>
        <taxon>Araneidae</taxon>
        <taxon>Araneus</taxon>
    </lineage>
</organism>
<evidence type="ECO:0000313" key="2">
    <source>
        <dbReference type="EMBL" id="GBN10085.1"/>
    </source>
</evidence>
<name>A0A4Y2L5Q5_ARAVE</name>
<accession>A0A4Y2L5Q5</accession>
<protein>
    <submittedName>
        <fullName evidence="1">Uncharacterized protein</fullName>
    </submittedName>
</protein>
<reference evidence="1 3" key="1">
    <citation type="journal article" date="2019" name="Sci. Rep.">
        <title>Orb-weaving spider Araneus ventricosus genome elucidates the spidroin gene catalogue.</title>
        <authorList>
            <person name="Kono N."/>
            <person name="Nakamura H."/>
            <person name="Ohtoshi R."/>
            <person name="Moran D.A.P."/>
            <person name="Shinohara A."/>
            <person name="Yoshida Y."/>
            <person name="Fujiwara M."/>
            <person name="Mori M."/>
            <person name="Tomita M."/>
            <person name="Arakawa K."/>
        </authorList>
    </citation>
    <scope>NUCLEOTIDE SEQUENCE [LARGE SCALE GENOMIC DNA]</scope>
</reference>
<comment type="caution">
    <text evidence="1">The sequence shown here is derived from an EMBL/GenBank/DDBJ whole genome shotgun (WGS) entry which is preliminary data.</text>
</comment>
<dbReference type="Proteomes" id="UP000499080">
    <property type="component" value="Unassembled WGS sequence"/>
</dbReference>